<name>A0A820CRZ8_9BILA</name>
<gene>
    <name evidence="1" type="ORF">UJA718_LOCUS8000</name>
</gene>
<keyword evidence="2" id="KW-1185">Reference proteome</keyword>
<reference evidence="1" key="1">
    <citation type="submission" date="2021-02" db="EMBL/GenBank/DDBJ databases">
        <authorList>
            <person name="Nowell W R."/>
        </authorList>
    </citation>
    <scope>NUCLEOTIDE SEQUENCE</scope>
</reference>
<evidence type="ECO:0000313" key="2">
    <source>
        <dbReference type="Proteomes" id="UP000663873"/>
    </source>
</evidence>
<protein>
    <submittedName>
        <fullName evidence="1">Uncharacterized protein</fullName>
    </submittedName>
</protein>
<proteinExistence type="predicted"/>
<sequence length="266" mass="29956">MAPPPMAPCNAQFGLTCDNVTQTCLRPSSIYWSYAGCESLSTYAGYCGKNESCTTQVGLFCRLPGSNTPCDCPLQSKFYTCDCQQGQTWITTTSTLGKKIAPYGTIFETNSKPSKRFCGKPTKPKKGSEFVSNLETLFKFRSACETILKFSEKIRNFLGSVWCYFFFQCSSGTSTCMNQGTYYTIAQIYSTYRLWINMKTSLGSSNYTNNIFPNNQSNWNNYISRSLAAVYSTYTYALQIVSSYDKTMLFERNTNLEMGQALCAFY</sequence>
<organism evidence="1 2">
    <name type="scientific">Rotaria socialis</name>
    <dbReference type="NCBI Taxonomy" id="392032"/>
    <lineage>
        <taxon>Eukaryota</taxon>
        <taxon>Metazoa</taxon>
        <taxon>Spiralia</taxon>
        <taxon>Gnathifera</taxon>
        <taxon>Rotifera</taxon>
        <taxon>Eurotatoria</taxon>
        <taxon>Bdelloidea</taxon>
        <taxon>Philodinida</taxon>
        <taxon>Philodinidae</taxon>
        <taxon>Rotaria</taxon>
    </lineage>
</organism>
<dbReference type="Proteomes" id="UP000663873">
    <property type="component" value="Unassembled WGS sequence"/>
</dbReference>
<comment type="caution">
    <text evidence="1">The sequence shown here is derived from an EMBL/GenBank/DDBJ whole genome shotgun (WGS) entry which is preliminary data.</text>
</comment>
<evidence type="ECO:0000313" key="1">
    <source>
        <dbReference type="EMBL" id="CAF4225482.1"/>
    </source>
</evidence>
<dbReference type="EMBL" id="CAJOBP010000828">
    <property type="protein sequence ID" value="CAF4225482.1"/>
    <property type="molecule type" value="Genomic_DNA"/>
</dbReference>
<dbReference type="AlphaFoldDB" id="A0A820CRZ8"/>
<accession>A0A820CRZ8</accession>